<feature type="chain" id="PRO_5042158784" evidence="1">
    <location>
        <begin position="17"/>
        <end position="380"/>
    </location>
</feature>
<evidence type="ECO:0000256" key="1">
    <source>
        <dbReference type="SAM" id="SignalP"/>
    </source>
</evidence>
<comment type="caution">
    <text evidence="2">The sequence shown here is derived from an EMBL/GenBank/DDBJ whole genome shotgun (WGS) entry which is preliminary data.</text>
</comment>
<protein>
    <submittedName>
        <fullName evidence="2">Uncharacterized protein</fullName>
    </submittedName>
</protein>
<name>A0AAE0NYL9_9PEZI</name>
<sequence length="380" mass="39519">MLTLLVLVAFSGVGLSTRSPTPIITSTQPPPPLYTIPCTMGNNAPCPTSWFCTPTEYCPTPTATPCHGVCFYVSPLPPVIPCTVGNDAPCPTGSTCTPTMVSTPSVPWGGQCISTPAGTTPPPVSSTSTICTVGNNAPCSTGSVCTPTMACTSGTPCGGACIATPPPVTLTPCVIGNNAPCGTGSTCTPTMACTGTSTPCGGACIATPPPPVSTICTVGNNAGCSVGSTCTPTETVLVTDDDPEPLPDILNPATHLMRWNTNNPKVLDHLLLRLYSRPSDTSFRPQMSYTHSSPAMDAWSSKAGEKVSTGNDAPMYIHQPTASGYHSDMENQTHRFTKDKYTYSPHCPIYLDAGRHGGSNPCNPRPREPLNQLLYLMCSV</sequence>
<proteinExistence type="predicted"/>
<reference evidence="2" key="1">
    <citation type="journal article" date="2023" name="Mol. Phylogenet. Evol.">
        <title>Genome-scale phylogeny and comparative genomics of the fungal order Sordariales.</title>
        <authorList>
            <person name="Hensen N."/>
            <person name="Bonometti L."/>
            <person name="Westerberg I."/>
            <person name="Brannstrom I.O."/>
            <person name="Guillou S."/>
            <person name="Cros-Aarteil S."/>
            <person name="Calhoun S."/>
            <person name="Haridas S."/>
            <person name="Kuo A."/>
            <person name="Mondo S."/>
            <person name="Pangilinan J."/>
            <person name="Riley R."/>
            <person name="LaButti K."/>
            <person name="Andreopoulos B."/>
            <person name="Lipzen A."/>
            <person name="Chen C."/>
            <person name="Yan M."/>
            <person name="Daum C."/>
            <person name="Ng V."/>
            <person name="Clum A."/>
            <person name="Steindorff A."/>
            <person name="Ohm R.A."/>
            <person name="Martin F."/>
            <person name="Silar P."/>
            <person name="Natvig D.O."/>
            <person name="Lalanne C."/>
            <person name="Gautier V."/>
            <person name="Ament-Velasquez S.L."/>
            <person name="Kruys A."/>
            <person name="Hutchinson M.I."/>
            <person name="Powell A.J."/>
            <person name="Barry K."/>
            <person name="Miller A.N."/>
            <person name="Grigoriev I.V."/>
            <person name="Debuchy R."/>
            <person name="Gladieux P."/>
            <person name="Hiltunen Thoren M."/>
            <person name="Johannesson H."/>
        </authorList>
    </citation>
    <scope>NUCLEOTIDE SEQUENCE</scope>
    <source>
        <strain evidence="2">CBS 232.78</strain>
    </source>
</reference>
<gene>
    <name evidence="2" type="ORF">B0H63DRAFT_557140</name>
</gene>
<organism evidence="2 3">
    <name type="scientific">Podospora didyma</name>
    <dbReference type="NCBI Taxonomy" id="330526"/>
    <lineage>
        <taxon>Eukaryota</taxon>
        <taxon>Fungi</taxon>
        <taxon>Dikarya</taxon>
        <taxon>Ascomycota</taxon>
        <taxon>Pezizomycotina</taxon>
        <taxon>Sordariomycetes</taxon>
        <taxon>Sordariomycetidae</taxon>
        <taxon>Sordariales</taxon>
        <taxon>Podosporaceae</taxon>
        <taxon>Podospora</taxon>
    </lineage>
</organism>
<accession>A0AAE0NYL9</accession>
<feature type="signal peptide" evidence="1">
    <location>
        <begin position="1"/>
        <end position="16"/>
    </location>
</feature>
<evidence type="ECO:0000313" key="2">
    <source>
        <dbReference type="EMBL" id="KAK3390122.1"/>
    </source>
</evidence>
<keyword evidence="3" id="KW-1185">Reference proteome</keyword>
<dbReference type="Proteomes" id="UP001285441">
    <property type="component" value="Unassembled WGS sequence"/>
</dbReference>
<keyword evidence="1" id="KW-0732">Signal</keyword>
<dbReference type="AlphaFoldDB" id="A0AAE0NYL9"/>
<dbReference type="EMBL" id="JAULSW010000002">
    <property type="protein sequence ID" value="KAK3390122.1"/>
    <property type="molecule type" value="Genomic_DNA"/>
</dbReference>
<evidence type="ECO:0000313" key="3">
    <source>
        <dbReference type="Proteomes" id="UP001285441"/>
    </source>
</evidence>
<reference evidence="2" key="2">
    <citation type="submission" date="2023-06" db="EMBL/GenBank/DDBJ databases">
        <authorList>
            <consortium name="Lawrence Berkeley National Laboratory"/>
            <person name="Haridas S."/>
            <person name="Hensen N."/>
            <person name="Bonometti L."/>
            <person name="Westerberg I."/>
            <person name="Brannstrom I.O."/>
            <person name="Guillou S."/>
            <person name="Cros-Aarteil S."/>
            <person name="Calhoun S."/>
            <person name="Kuo A."/>
            <person name="Mondo S."/>
            <person name="Pangilinan J."/>
            <person name="Riley R."/>
            <person name="LaButti K."/>
            <person name="Andreopoulos B."/>
            <person name="Lipzen A."/>
            <person name="Chen C."/>
            <person name="Yanf M."/>
            <person name="Daum C."/>
            <person name="Ng V."/>
            <person name="Clum A."/>
            <person name="Steindorff A."/>
            <person name="Ohm R."/>
            <person name="Martin F."/>
            <person name="Silar P."/>
            <person name="Natvig D."/>
            <person name="Lalanne C."/>
            <person name="Gautier V."/>
            <person name="Ament-velasquez S.L."/>
            <person name="Kruys A."/>
            <person name="Hutchinson M.I."/>
            <person name="Powell A.J."/>
            <person name="Barry K."/>
            <person name="Miller A.N."/>
            <person name="Grigoriev I.V."/>
            <person name="Debuchy R."/>
            <person name="Gladieux P."/>
            <person name="Thoren M.H."/>
            <person name="Johannesson H."/>
        </authorList>
    </citation>
    <scope>NUCLEOTIDE SEQUENCE</scope>
    <source>
        <strain evidence="2">CBS 232.78</strain>
    </source>
</reference>